<dbReference type="EMBL" id="JARH01000650">
    <property type="protein sequence ID" value="EXF78402.1"/>
    <property type="molecule type" value="Genomic_DNA"/>
</dbReference>
<feature type="compositionally biased region" description="Basic and acidic residues" evidence="1">
    <location>
        <begin position="149"/>
        <end position="164"/>
    </location>
</feature>
<name>A0A010QEX9_9PEZI</name>
<comment type="caution">
    <text evidence="2">The sequence shown here is derived from an EMBL/GenBank/DDBJ whole genome shotgun (WGS) entry which is preliminary data.</text>
</comment>
<keyword evidence="3" id="KW-1185">Reference proteome</keyword>
<dbReference type="AlphaFoldDB" id="A0A010QEX9"/>
<organism evidence="2 3">
    <name type="scientific">Colletotrichum fioriniae PJ7</name>
    <dbReference type="NCBI Taxonomy" id="1445577"/>
    <lineage>
        <taxon>Eukaryota</taxon>
        <taxon>Fungi</taxon>
        <taxon>Dikarya</taxon>
        <taxon>Ascomycota</taxon>
        <taxon>Pezizomycotina</taxon>
        <taxon>Sordariomycetes</taxon>
        <taxon>Hypocreomycetidae</taxon>
        <taxon>Glomerellales</taxon>
        <taxon>Glomerellaceae</taxon>
        <taxon>Colletotrichum</taxon>
        <taxon>Colletotrichum acutatum species complex</taxon>
    </lineage>
</organism>
<evidence type="ECO:0000313" key="3">
    <source>
        <dbReference type="Proteomes" id="UP000020467"/>
    </source>
</evidence>
<reference evidence="2 3" key="1">
    <citation type="submission" date="2014-02" db="EMBL/GenBank/DDBJ databases">
        <title>The genome sequence of Colletotrichum fioriniae PJ7.</title>
        <authorList>
            <person name="Baroncelli R."/>
            <person name="Thon M.R."/>
        </authorList>
    </citation>
    <scope>NUCLEOTIDE SEQUENCE [LARGE SCALE GENOMIC DNA]</scope>
    <source>
        <strain evidence="2 3">PJ7</strain>
    </source>
</reference>
<dbReference type="HOGENOM" id="CLU_1475061_0_0_1"/>
<proteinExistence type="predicted"/>
<dbReference type="Proteomes" id="UP000020467">
    <property type="component" value="Unassembled WGS sequence"/>
</dbReference>
<feature type="region of interest" description="Disordered" evidence="1">
    <location>
        <begin position="146"/>
        <end position="171"/>
    </location>
</feature>
<gene>
    <name evidence="2" type="ORF">CFIO01_11700</name>
</gene>
<protein>
    <submittedName>
        <fullName evidence="2">Uncharacterized protein</fullName>
    </submittedName>
</protein>
<evidence type="ECO:0000313" key="2">
    <source>
        <dbReference type="EMBL" id="EXF78402.1"/>
    </source>
</evidence>
<evidence type="ECO:0000256" key="1">
    <source>
        <dbReference type="SAM" id="MobiDB-lite"/>
    </source>
</evidence>
<accession>A0A010QEX9</accession>
<sequence>MASPTSTNSRVADTVVGFPRWTESWRVEEGKEAWCADAWEMGCGGTVGRTGQAGQDRFSLAPFFSFSLSFPPPPPKAHHFLSHLLFFFPRRFTHDSQAARFLTNPRPQPRTIDTVIYTAISDTSSASRTASPASLACKCTRRPVLPLPDTHDRASARSGRDHNTPARPPQRVFFAQQMVPEVL</sequence>
<dbReference type="KEGG" id="cfj:CFIO01_11700"/>